<accession>A0A921L8W7</accession>
<reference evidence="1" key="2">
    <citation type="submission" date="2021-09" db="EMBL/GenBank/DDBJ databases">
        <authorList>
            <person name="Gilroy R."/>
        </authorList>
    </citation>
    <scope>NUCLEOTIDE SEQUENCE</scope>
    <source>
        <strain evidence="1">7886</strain>
    </source>
</reference>
<dbReference type="Proteomes" id="UP000747013">
    <property type="component" value="Unassembled WGS sequence"/>
</dbReference>
<name>A0A921L8W7_9LACO</name>
<proteinExistence type="predicted"/>
<dbReference type="InterPro" id="IPR036388">
    <property type="entry name" value="WH-like_DNA-bd_sf"/>
</dbReference>
<organism evidence="1 2">
    <name type="scientific">Companilactobacillus farciminis</name>
    <dbReference type="NCBI Taxonomy" id="1612"/>
    <lineage>
        <taxon>Bacteria</taxon>
        <taxon>Bacillati</taxon>
        <taxon>Bacillota</taxon>
        <taxon>Bacilli</taxon>
        <taxon>Lactobacillales</taxon>
        <taxon>Lactobacillaceae</taxon>
        <taxon>Companilactobacillus</taxon>
    </lineage>
</organism>
<reference evidence="1" key="1">
    <citation type="journal article" date="2021" name="PeerJ">
        <title>Extensive microbial diversity within the chicken gut microbiome revealed by metagenomics and culture.</title>
        <authorList>
            <person name="Gilroy R."/>
            <person name="Ravi A."/>
            <person name="Getino M."/>
            <person name="Pursley I."/>
            <person name="Horton D.L."/>
            <person name="Alikhan N.F."/>
            <person name="Baker D."/>
            <person name="Gharbi K."/>
            <person name="Hall N."/>
            <person name="Watson M."/>
            <person name="Adriaenssens E.M."/>
            <person name="Foster-Nyarko E."/>
            <person name="Jarju S."/>
            <person name="Secka A."/>
            <person name="Antonio M."/>
            <person name="Oren A."/>
            <person name="Chaudhuri R.R."/>
            <person name="La Ragione R."/>
            <person name="Hildebrand F."/>
            <person name="Pallen M.J."/>
        </authorList>
    </citation>
    <scope>NUCLEOTIDE SEQUENCE</scope>
    <source>
        <strain evidence="1">7886</strain>
    </source>
</reference>
<protein>
    <submittedName>
        <fullName evidence="1">Uncharacterized protein</fullName>
    </submittedName>
</protein>
<evidence type="ECO:0000313" key="2">
    <source>
        <dbReference type="Proteomes" id="UP000747013"/>
    </source>
</evidence>
<dbReference type="EMBL" id="DYWC01000075">
    <property type="protein sequence ID" value="HJF86445.1"/>
    <property type="molecule type" value="Genomic_DNA"/>
</dbReference>
<sequence length="113" mass="13044">MTEKKWRKAQPVLIFNRRKLLSLIASSVNEAAKFSGLRPGNISKACTGALISNGMYYFRYIDNSVEVDLSDIGSLKLEEYDKLCGVQRTVYATMAMNRKNWTYKNKKYENQNF</sequence>
<evidence type="ECO:0000313" key="1">
    <source>
        <dbReference type="EMBL" id="HJF86445.1"/>
    </source>
</evidence>
<comment type="caution">
    <text evidence="1">The sequence shown here is derived from an EMBL/GenBank/DDBJ whole genome shotgun (WGS) entry which is preliminary data.</text>
</comment>
<gene>
    <name evidence="1" type="ORF">K8V88_03320</name>
</gene>
<dbReference type="Gene3D" id="1.10.10.10">
    <property type="entry name" value="Winged helix-like DNA-binding domain superfamily/Winged helix DNA-binding domain"/>
    <property type="match status" value="1"/>
</dbReference>
<dbReference type="AlphaFoldDB" id="A0A921L8W7"/>